<gene>
    <name evidence="3" type="ORF">Pfra01_002260900</name>
</gene>
<keyword evidence="4" id="KW-1185">Reference proteome</keyword>
<proteinExistence type="predicted"/>
<organism evidence="3 4">
    <name type="scientific">Phytophthora fragariaefolia</name>
    <dbReference type="NCBI Taxonomy" id="1490495"/>
    <lineage>
        <taxon>Eukaryota</taxon>
        <taxon>Sar</taxon>
        <taxon>Stramenopiles</taxon>
        <taxon>Oomycota</taxon>
        <taxon>Peronosporomycetes</taxon>
        <taxon>Peronosporales</taxon>
        <taxon>Peronosporaceae</taxon>
        <taxon>Phytophthora</taxon>
    </lineage>
</organism>
<comment type="caution">
    <text evidence="3">The sequence shown here is derived from an EMBL/GenBank/DDBJ whole genome shotgun (WGS) entry which is preliminary data.</text>
</comment>
<dbReference type="InterPro" id="IPR029526">
    <property type="entry name" value="PGBD"/>
</dbReference>
<evidence type="ECO:0000313" key="4">
    <source>
        <dbReference type="Proteomes" id="UP001165121"/>
    </source>
</evidence>
<name>A0A9W7D2S3_9STRA</name>
<dbReference type="EMBL" id="BSXT01003469">
    <property type="protein sequence ID" value="GMF54271.1"/>
    <property type="molecule type" value="Genomic_DNA"/>
</dbReference>
<dbReference type="PANTHER" id="PTHR46599">
    <property type="entry name" value="PIGGYBAC TRANSPOSABLE ELEMENT-DERIVED PROTEIN 4"/>
    <property type="match status" value="1"/>
</dbReference>
<feature type="domain" description="PiggyBac transposable element-derived protein" evidence="2">
    <location>
        <begin position="170"/>
        <end position="264"/>
    </location>
</feature>
<protein>
    <submittedName>
        <fullName evidence="3">Unnamed protein product</fullName>
    </submittedName>
</protein>
<dbReference type="Pfam" id="PF13843">
    <property type="entry name" value="DDE_Tnp_1_7"/>
    <property type="match status" value="1"/>
</dbReference>
<evidence type="ECO:0000313" key="3">
    <source>
        <dbReference type="EMBL" id="GMF54271.1"/>
    </source>
</evidence>
<reference evidence="3" key="1">
    <citation type="submission" date="2023-04" db="EMBL/GenBank/DDBJ databases">
        <title>Phytophthora fragariaefolia NBRC 109709.</title>
        <authorList>
            <person name="Ichikawa N."/>
            <person name="Sato H."/>
            <person name="Tonouchi N."/>
        </authorList>
    </citation>
    <scope>NUCLEOTIDE SEQUENCE</scope>
    <source>
        <strain evidence="3">NBRC 109709</strain>
    </source>
</reference>
<dbReference type="OrthoDB" id="75807at2759"/>
<accession>A0A9W7D2S3</accession>
<feature type="region of interest" description="Disordered" evidence="1">
    <location>
        <begin position="83"/>
        <end position="118"/>
    </location>
</feature>
<sequence>MSSPRPVELMQTSVEDYTSLYQSCAGTAYPVHTHGISSLEVRAPLLQRSTSENTGTPATTEGIAMLSDTQVEGLTADWKVETDEHEEDAFGSKMSATTKESKSVEEHAGDGAPSDGSEVLRSGVAELVALQEMPVQAASSSDTDPTRLGNAYIALLRDSWTSDVLVAGGHTKITESEFNAYLGLEIAMSICPMNEIAEIWSDKSFLGQVAFIETMTRNKFQQIRGALTLHPPEEPSFDKERDPLWRWRAMMEHFQERFAEFAVPVVAAAIIHVDAGERGGWELIAAVGPEPGWQKKTDSTSNYPARIAMAERTTFESFIVQAEKAGYIEYKDRTVIIFYTNDLKATPSSRVFPSTSPEALHCCHGTFPLQRWTEDRMMHRKLFMAPAVIAAYNLCINAIDRVDQLRSTNPIRRREKRLGMAMFTWMMDLAIINSQIIQPAAAKGISLREFKRRMVDLLTKGEGINKRRHDLEQKKRKHEAHDEIDGMGTSFHMITPNSIEHSNGSCFVISAACEISRRSHGMGCSGATHSGNLHISATCTNGYIQGGHMQCGHHS</sequence>
<dbReference type="PANTHER" id="PTHR46599:SF3">
    <property type="entry name" value="PIGGYBAC TRANSPOSABLE ELEMENT-DERIVED PROTEIN 4"/>
    <property type="match status" value="1"/>
</dbReference>
<evidence type="ECO:0000259" key="2">
    <source>
        <dbReference type="Pfam" id="PF13843"/>
    </source>
</evidence>
<feature type="compositionally biased region" description="Basic and acidic residues" evidence="1">
    <location>
        <begin position="99"/>
        <end position="109"/>
    </location>
</feature>
<dbReference type="AlphaFoldDB" id="A0A9W7D2S3"/>
<evidence type="ECO:0000256" key="1">
    <source>
        <dbReference type="SAM" id="MobiDB-lite"/>
    </source>
</evidence>
<dbReference type="Proteomes" id="UP001165121">
    <property type="component" value="Unassembled WGS sequence"/>
</dbReference>